<feature type="region of interest" description="Disordered" evidence="1">
    <location>
        <begin position="141"/>
        <end position="163"/>
    </location>
</feature>
<dbReference type="AlphaFoldDB" id="D8Q2U7"/>
<dbReference type="KEGG" id="scm:SCHCO_02571192"/>
<dbReference type="HOGENOM" id="CLU_1262179_0_0_1"/>
<gene>
    <name evidence="2" type="ORF">SCHCODRAFT_107607</name>
</gene>
<dbReference type="InParanoid" id="D8Q2U7"/>
<keyword evidence="3" id="KW-1185">Reference proteome</keyword>
<dbReference type="VEuPathDB" id="FungiDB:SCHCODRAFT_02571192"/>
<protein>
    <submittedName>
        <fullName evidence="2">Uncharacterized protein</fullName>
    </submittedName>
</protein>
<feature type="region of interest" description="Disordered" evidence="1">
    <location>
        <begin position="186"/>
        <end position="219"/>
    </location>
</feature>
<organism evidence="3">
    <name type="scientific">Schizophyllum commune (strain H4-8 / FGSC 9210)</name>
    <name type="common">Split gill fungus</name>
    <dbReference type="NCBI Taxonomy" id="578458"/>
    <lineage>
        <taxon>Eukaryota</taxon>
        <taxon>Fungi</taxon>
        <taxon>Dikarya</taxon>
        <taxon>Basidiomycota</taxon>
        <taxon>Agaricomycotina</taxon>
        <taxon>Agaricomycetes</taxon>
        <taxon>Agaricomycetidae</taxon>
        <taxon>Agaricales</taxon>
        <taxon>Schizophyllaceae</taxon>
        <taxon>Schizophyllum</taxon>
    </lineage>
</organism>
<accession>D8Q2U7</accession>
<feature type="compositionally biased region" description="Polar residues" evidence="1">
    <location>
        <begin position="203"/>
        <end position="219"/>
    </location>
</feature>
<evidence type="ECO:0000256" key="1">
    <source>
        <dbReference type="SAM" id="MobiDB-lite"/>
    </source>
</evidence>
<name>D8Q2U7_SCHCM</name>
<dbReference type="GeneID" id="9590261"/>
<proteinExistence type="predicted"/>
<reference evidence="2 3" key="1">
    <citation type="journal article" date="2010" name="Nat. Biotechnol.">
        <title>Genome sequence of the model mushroom Schizophyllum commune.</title>
        <authorList>
            <person name="Ohm R.A."/>
            <person name="de Jong J.F."/>
            <person name="Lugones L.G."/>
            <person name="Aerts A."/>
            <person name="Kothe E."/>
            <person name="Stajich J.E."/>
            <person name="de Vries R.P."/>
            <person name="Record E."/>
            <person name="Levasseur A."/>
            <person name="Baker S.E."/>
            <person name="Bartholomew K.A."/>
            <person name="Coutinho P.M."/>
            <person name="Erdmann S."/>
            <person name="Fowler T.J."/>
            <person name="Gathman A.C."/>
            <person name="Lombard V."/>
            <person name="Henrissat B."/>
            <person name="Knabe N."/>
            <person name="Kuees U."/>
            <person name="Lilly W.W."/>
            <person name="Lindquist E."/>
            <person name="Lucas S."/>
            <person name="Magnuson J.K."/>
            <person name="Piumi F."/>
            <person name="Raudaskoski M."/>
            <person name="Salamov A."/>
            <person name="Schmutz J."/>
            <person name="Schwarze F.W.M.R."/>
            <person name="vanKuyk P.A."/>
            <person name="Horton J.S."/>
            <person name="Grigoriev I.V."/>
            <person name="Woesten H.A.B."/>
        </authorList>
    </citation>
    <scope>NUCLEOTIDE SEQUENCE [LARGE SCALE GENOMIC DNA]</scope>
    <source>
        <strain evidence="3">H4-8 / FGSC 9210</strain>
    </source>
</reference>
<evidence type="ECO:0000313" key="3">
    <source>
        <dbReference type="Proteomes" id="UP000007431"/>
    </source>
</evidence>
<dbReference type="Proteomes" id="UP000007431">
    <property type="component" value="Unassembled WGS sequence"/>
</dbReference>
<sequence length="219" mass="23766">MVFRNTRPSQHGLAPGHHLRQDELLASLACISTSILGRTWACIRLMGCRGRISQGLCATSVIPVAKTTIPPPEPTSSFGAFKSPRAFPSSPSLFLEAASYEVHIAVRLEHDALISGSPAAHRTPSPEKVLAASRPYRSPLAASSWTTRSDMTDRDSRKSRAPSRNECILNVEFGASTAEMASNRRELCGGQSSPHHCDRRCRNSSTTNMLASTDPDNPR</sequence>
<dbReference type="EMBL" id="GL377305">
    <property type="protein sequence ID" value="EFI98188.1"/>
    <property type="molecule type" value="Genomic_DNA"/>
</dbReference>
<dbReference type="RefSeq" id="XP_003033091.1">
    <property type="nucleotide sequence ID" value="XM_003033045.1"/>
</dbReference>
<evidence type="ECO:0000313" key="2">
    <source>
        <dbReference type="EMBL" id="EFI98188.1"/>
    </source>
</evidence>
<feature type="non-terminal residue" evidence="2">
    <location>
        <position position="219"/>
    </location>
</feature>